<evidence type="ECO:0000256" key="1">
    <source>
        <dbReference type="SAM" id="Phobius"/>
    </source>
</evidence>
<dbReference type="EMBL" id="BAAAZE010000012">
    <property type="protein sequence ID" value="GAA4029590.1"/>
    <property type="molecule type" value="Genomic_DNA"/>
</dbReference>
<proteinExistence type="predicted"/>
<name>A0ABP7TQX3_9BURK</name>
<comment type="caution">
    <text evidence="2">The sequence shown here is derived from an EMBL/GenBank/DDBJ whole genome shotgun (WGS) entry which is preliminary data.</text>
</comment>
<evidence type="ECO:0008006" key="4">
    <source>
        <dbReference type="Google" id="ProtNLM"/>
    </source>
</evidence>
<gene>
    <name evidence="2" type="ORF">GCM10022212_29740</name>
</gene>
<sequence length="285" mass="30802">MKPVKRSVVNNDARHCGSRQRGQAMTEFIVLSVALIPLFLLFPMIGKYQDIRHATQMASRYAAFDATTRNDIQSPDGWKPEAQLADEVRRRFFSNSDAPIKTNDVAGDFEANRNQAWRDPYSNPLIARFSDVALSFGAGGAGGAGGANHASGFSSAADGAPFNLVPLANAAQMGLQSRGVYTANVSVALANLPAGIRSVEPFDNINLSIQRHTSLLFEPWSASSPQVTEDRFGRLAPVTAALATIQPALDLAITVVDLNQVDAPRFGNLQAWRDVVPQDRLRPAN</sequence>
<keyword evidence="1" id="KW-0472">Membrane</keyword>
<keyword evidence="1" id="KW-0812">Transmembrane</keyword>
<feature type="transmembrane region" description="Helical" evidence="1">
    <location>
        <begin position="28"/>
        <end position="46"/>
    </location>
</feature>
<organism evidence="2 3">
    <name type="scientific">Actimicrobium antarcticum</name>
    <dbReference type="NCBI Taxonomy" id="1051899"/>
    <lineage>
        <taxon>Bacteria</taxon>
        <taxon>Pseudomonadati</taxon>
        <taxon>Pseudomonadota</taxon>
        <taxon>Betaproteobacteria</taxon>
        <taxon>Burkholderiales</taxon>
        <taxon>Oxalobacteraceae</taxon>
        <taxon>Actimicrobium</taxon>
    </lineage>
</organism>
<keyword evidence="3" id="KW-1185">Reference proteome</keyword>
<evidence type="ECO:0000313" key="2">
    <source>
        <dbReference type="EMBL" id="GAA4029590.1"/>
    </source>
</evidence>
<evidence type="ECO:0000313" key="3">
    <source>
        <dbReference type="Proteomes" id="UP001501353"/>
    </source>
</evidence>
<reference evidence="3" key="1">
    <citation type="journal article" date="2019" name="Int. J. Syst. Evol. Microbiol.">
        <title>The Global Catalogue of Microorganisms (GCM) 10K type strain sequencing project: providing services to taxonomists for standard genome sequencing and annotation.</title>
        <authorList>
            <consortium name="The Broad Institute Genomics Platform"/>
            <consortium name="The Broad Institute Genome Sequencing Center for Infectious Disease"/>
            <person name="Wu L."/>
            <person name="Ma J."/>
        </authorList>
    </citation>
    <scope>NUCLEOTIDE SEQUENCE [LARGE SCALE GENOMIC DNA]</scope>
    <source>
        <strain evidence="3">JCM 16673</strain>
    </source>
</reference>
<keyword evidence="1" id="KW-1133">Transmembrane helix</keyword>
<dbReference type="Proteomes" id="UP001501353">
    <property type="component" value="Unassembled WGS sequence"/>
</dbReference>
<dbReference type="RefSeq" id="WP_344764324.1">
    <property type="nucleotide sequence ID" value="NZ_BAAAZE010000012.1"/>
</dbReference>
<accession>A0ABP7TQX3</accession>
<protein>
    <recommendedName>
        <fullName evidence="4">Pilus assembly protein</fullName>
    </recommendedName>
</protein>